<dbReference type="EMBL" id="CP041238">
    <property type="protein sequence ID" value="QLL62106.1"/>
    <property type="molecule type" value="Genomic_DNA"/>
</dbReference>
<dbReference type="RefSeq" id="WP_180938017.1">
    <property type="nucleotide sequence ID" value="NZ_CP041238.1"/>
</dbReference>
<name>A0A859QNX8_9HYPH</name>
<sequence>MWLKLHDNNGPIFINMDNVTHFQRVEGQRRTTLVTFSPNGGTSVMLHVHESPDDIMEMLWEE</sequence>
<gene>
    <name evidence="1" type="ORF">FKV68_11910</name>
</gene>
<evidence type="ECO:0000313" key="1">
    <source>
        <dbReference type="EMBL" id="QLL62106.1"/>
    </source>
</evidence>
<proteinExistence type="predicted"/>
<reference evidence="1 2" key="1">
    <citation type="submission" date="2019-06" db="EMBL/GenBank/DDBJ databases">
        <title>Complete genome sequence of Ensifer mexicanus ITTG R7 isolated from nodules of Acacia angustissima (Mill.) Kuntze.</title>
        <authorList>
            <person name="Rincon-Rosales R."/>
            <person name="Rogel M.A."/>
            <person name="Guerrero G."/>
            <person name="Rincon-Molina C.I."/>
            <person name="Lopez-Lopez A."/>
            <person name="Martinez-Romero E."/>
        </authorList>
    </citation>
    <scope>NUCLEOTIDE SEQUENCE [LARGE SCALE GENOMIC DNA]</scope>
    <source>
        <strain evidence="1 2">ITTG R7</strain>
    </source>
</reference>
<protein>
    <submittedName>
        <fullName evidence="1">Uncharacterized protein</fullName>
    </submittedName>
</protein>
<dbReference type="AlphaFoldDB" id="A0A859QNX8"/>
<dbReference type="KEGG" id="emx:FKV68_11910"/>
<dbReference type="Proteomes" id="UP000510721">
    <property type="component" value="Chromosome"/>
</dbReference>
<keyword evidence="2" id="KW-1185">Reference proteome</keyword>
<organism evidence="1 2">
    <name type="scientific">Sinorhizobium mexicanum</name>
    <dbReference type="NCBI Taxonomy" id="375549"/>
    <lineage>
        <taxon>Bacteria</taxon>
        <taxon>Pseudomonadati</taxon>
        <taxon>Pseudomonadota</taxon>
        <taxon>Alphaproteobacteria</taxon>
        <taxon>Hyphomicrobiales</taxon>
        <taxon>Rhizobiaceae</taxon>
        <taxon>Sinorhizobium/Ensifer group</taxon>
        <taxon>Sinorhizobium</taxon>
    </lineage>
</organism>
<accession>A0A859QNX8</accession>
<evidence type="ECO:0000313" key="2">
    <source>
        <dbReference type="Proteomes" id="UP000510721"/>
    </source>
</evidence>